<dbReference type="Proteomes" id="UP001232343">
    <property type="component" value="Unassembled WGS sequence"/>
</dbReference>
<evidence type="ECO:0000313" key="2">
    <source>
        <dbReference type="Proteomes" id="UP001232343"/>
    </source>
</evidence>
<sequence>MGLLCECNGIAATSATPISVTINGENRTGTLTANVNICQSCRSTNSFINFSYTDDVDPRFNFTYSSQSVDLPRCEFFGEGNFGTLDTTSEGTAVGAIINGTTMITAFTLLFEPHDPGPNLQFIRNIELTDEDGDTFNQNLQIQSDSGEIIFCTPI</sequence>
<dbReference type="RefSeq" id="WP_244682607.1">
    <property type="nucleotide sequence ID" value="NZ_JALIRM010000012.1"/>
</dbReference>
<dbReference type="EMBL" id="JAUSUO010000009">
    <property type="protein sequence ID" value="MDQ0344338.1"/>
    <property type="molecule type" value="Genomic_DNA"/>
</dbReference>
<protein>
    <recommendedName>
        <fullName evidence="3">Cohesin domain-containing protein</fullName>
    </recommendedName>
</protein>
<comment type="caution">
    <text evidence="1">The sequence shown here is derived from an EMBL/GenBank/DDBJ whole genome shotgun (WGS) entry which is preliminary data.</text>
</comment>
<name>A0ABU0D7J6_9BACI</name>
<accession>A0ABU0D7J6</accession>
<keyword evidence="2" id="KW-1185">Reference proteome</keyword>
<gene>
    <name evidence="1" type="ORF">J2S14_003181</name>
</gene>
<proteinExistence type="predicted"/>
<evidence type="ECO:0008006" key="3">
    <source>
        <dbReference type="Google" id="ProtNLM"/>
    </source>
</evidence>
<reference evidence="1 2" key="1">
    <citation type="submission" date="2023-07" db="EMBL/GenBank/DDBJ databases">
        <title>Genomic Encyclopedia of Type Strains, Phase IV (KMG-IV): sequencing the most valuable type-strain genomes for metagenomic binning, comparative biology and taxonomic classification.</title>
        <authorList>
            <person name="Goeker M."/>
        </authorList>
    </citation>
    <scope>NUCLEOTIDE SEQUENCE [LARGE SCALE GENOMIC DNA]</scope>
    <source>
        <strain evidence="1 2">DSM 27848</strain>
    </source>
</reference>
<organism evidence="1 2">
    <name type="scientific">Lederbergia wuyishanensis</name>
    <dbReference type="NCBI Taxonomy" id="1347903"/>
    <lineage>
        <taxon>Bacteria</taxon>
        <taxon>Bacillati</taxon>
        <taxon>Bacillota</taxon>
        <taxon>Bacilli</taxon>
        <taxon>Bacillales</taxon>
        <taxon>Bacillaceae</taxon>
        <taxon>Lederbergia</taxon>
    </lineage>
</organism>
<evidence type="ECO:0000313" key="1">
    <source>
        <dbReference type="EMBL" id="MDQ0344338.1"/>
    </source>
</evidence>